<sequence length="63" mass="7016">MVVSLGAYLTPVGFKGSACKHMEWRICFNTGEAELVNNLNDTQAKAYVMPKMILKDVLKPTNK</sequence>
<gene>
    <name evidence="1" type="ORF">DPMN_040029</name>
</gene>
<protein>
    <submittedName>
        <fullName evidence="1">Uncharacterized protein</fullName>
    </submittedName>
</protein>
<dbReference type="Proteomes" id="UP000828390">
    <property type="component" value="Unassembled WGS sequence"/>
</dbReference>
<proteinExistence type="predicted"/>
<comment type="caution">
    <text evidence="1">The sequence shown here is derived from an EMBL/GenBank/DDBJ whole genome shotgun (WGS) entry which is preliminary data.</text>
</comment>
<evidence type="ECO:0000313" key="2">
    <source>
        <dbReference type="Proteomes" id="UP000828390"/>
    </source>
</evidence>
<reference evidence="1" key="1">
    <citation type="journal article" date="2019" name="bioRxiv">
        <title>The Genome of the Zebra Mussel, Dreissena polymorpha: A Resource for Invasive Species Research.</title>
        <authorList>
            <person name="McCartney M.A."/>
            <person name="Auch B."/>
            <person name="Kono T."/>
            <person name="Mallez S."/>
            <person name="Zhang Y."/>
            <person name="Obille A."/>
            <person name="Becker A."/>
            <person name="Abrahante J.E."/>
            <person name="Garbe J."/>
            <person name="Badalamenti J.P."/>
            <person name="Herman A."/>
            <person name="Mangelson H."/>
            <person name="Liachko I."/>
            <person name="Sullivan S."/>
            <person name="Sone E.D."/>
            <person name="Koren S."/>
            <person name="Silverstein K.A.T."/>
            <person name="Beckman K.B."/>
            <person name="Gohl D.M."/>
        </authorList>
    </citation>
    <scope>NUCLEOTIDE SEQUENCE</scope>
    <source>
        <strain evidence="1">Duluth1</strain>
        <tissue evidence="1">Whole animal</tissue>
    </source>
</reference>
<accession>A0A9D4HUX3</accession>
<evidence type="ECO:0000313" key="1">
    <source>
        <dbReference type="EMBL" id="KAH3733598.1"/>
    </source>
</evidence>
<dbReference type="AlphaFoldDB" id="A0A9D4HUX3"/>
<organism evidence="1 2">
    <name type="scientific">Dreissena polymorpha</name>
    <name type="common">Zebra mussel</name>
    <name type="synonym">Mytilus polymorpha</name>
    <dbReference type="NCBI Taxonomy" id="45954"/>
    <lineage>
        <taxon>Eukaryota</taxon>
        <taxon>Metazoa</taxon>
        <taxon>Spiralia</taxon>
        <taxon>Lophotrochozoa</taxon>
        <taxon>Mollusca</taxon>
        <taxon>Bivalvia</taxon>
        <taxon>Autobranchia</taxon>
        <taxon>Heteroconchia</taxon>
        <taxon>Euheterodonta</taxon>
        <taxon>Imparidentia</taxon>
        <taxon>Neoheterodontei</taxon>
        <taxon>Myida</taxon>
        <taxon>Dreissenoidea</taxon>
        <taxon>Dreissenidae</taxon>
        <taxon>Dreissena</taxon>
    </lineage>
</organism>
<dbReference type="EMBL" id="JAIWYP010000011">
    <property type="protein sequence ID" value="KAH3733598.1"/>
    <property type="molecule type" value="Genomic_DNA"/>
</dbReference>
<keyword evidence="2" id="KW-1185">Reference proteome</keyword>
<reference evidence="1" key="2">
    <citation type="submission" date="2020-11" db="EMBL/GenBank/DDBJ databases">
        <authorList>
            <person name="McCartney M.A."/>
            <person name="Auch B."/>
            <person name="Kono T."/>
            <person name="Mallez S."/>
            <person name="Becker A."/>
            <person name="Gohl D.M."/>
            <person name="Silverstein K.A.T."/>
            <person name="Koren S."/>
            <person name="Bechman K.B."/>
            <person name="Herman A."/>
            <person name="Abrahante J.E."/>
            <person name="Garbe J."/>
        </authorList>
    </citation>
    <scope>NUCLEOTIDE SEQUENCE</scope>
    <source>
        <strain evidence="1">Duluth1</strain>
        <tissue evidence="1">Whole animal</tissue>
    </source>
</reference>
<name>A0A9D4HUX3_DREPO</name>